<reference evidence="5" key="1">
    <citation type="journal article" date="2019" name="Int. J. Syst. Evol. Microbiol.">
        <title>The Global Catalogue of Microorganisms (GCM) 10K type strain sequencing project: providing services to taxonomists for standard genome sequencing and annotation.</title>
        <authorList>
            <consortium name="The Broad Institute Genomics Platform"/>
            <consortium name="The Broad Institute Genome Sequencing Center for Infectious Disease"/>
            <person name="Wu L."/>
            <person name="Ma J."/>
        </authorList>
    </citation>
    <scope>NUCLEOTIDE SEQUENCE [LARGE SCALE GENOMIC DNA]</scope>
    <source>
        <strain evidence="5">CCM 2767</strain>
    </source>
</reference>
<dbReference type="PROSITE" id="PS50887">
    <property type="entry name" value="GGDEF"/>
    <property type="match status" value="1"/>
</dbReference>
<comment type="caution">
    <text evidence="4">The sequence shown here is derived from an EMBL/GenBank/DDBJ whole genome shotgun (WGS) entry which is preliminary data.</text>
</comment>
<dbReference type="InterPro" id="IPR029787">
    <property type="entry name" value="Nucleotide_cyclase"/>
</dbReference>
<dbReference type="Pfam" id="PF08448">
    <property type="entry name" value="PAS_4"/>
    <property type="match status" value="1"/>
</dbReference>
<feature type="transmembrane region" description="Helical" evidence="1">
    <location>
        <begin position="277"/>
        <end position="301"/>
    </location>
</feature>
<dbReference type="CDD" id="cd01949">
    <property type="entry name" value="GGDEF"/>
    <property type="match status" value="1"/>
</dbReference>
<proteinExistence type="predicted"/>
<dbReference type="Pfam" id="PF00563">
    <property type="entry name" value="EAL"/>
    <property type="match status" value="1"/>
</dbReference>
<gene>
    <name evidence="4" type="ORF">GCM10008066_29460</name>
</gene>
<dbReference type="CDD" id="cd12915">
    <property type="entry name" value="PDC2_DGC_like"/>
    <property type="match status" value="1"/>
</dbReference>
<dbReference type="SUPFAM" id="SSF141868">
    <property type="entry name" value="EAL domain-like"/>
    <property type="match status" value="1"/>
</dbReference>
<dbReference type="InterPro" id="IPR001633">
    <property type="entry name" value="EAL_dom"/>
</dbReference>
<dbReference type="Gene3D" id="3.30.450.20">
    <property type="entry name" value="PAS domain"/>
    <property type="match status" value="3"/>
</dbReference>
<evidence type="ECO:0000259" key="2">
    <source>
        <dbReference type="PROSITE" id="PS50883"/>
    </source>
</evidence>
<dbReference type="SMART" id="SM00267">
    <property type="entry name" value="GGDEF"/>
    <property type="match status" value="1"/>
</dbReference>
<keyword evidence="1" id="KW-0472">Membrane</keyword>
<dbReference type="PANTHER" id="PTHR44757:SF2">
    <property type="entry name" value="BIOFILM ARCHITECTURE MAINTENANCE PROTEIN MBAA"/>
    <property type="match status" value="1"/>
</dbReference>
<evidence type="ECO:0008006" key="6">
    <source>
        <dbReference type="Google" id="ProtNLM"/>
    </source>
</evidence>
<evidence type="ECO:0000313" key="4">
    <source>
        <dbReference type="EMBL" id="GGI21517.1"/>
    </source>
</evidence>
<organism evidence="4 5">
    <name type="scientific">Oxalicibacterium faecigallinarum</name>
    <dbReference type="NCBI Taxonomy" id="573741"/>
    <lineage>
        <taxon>Bacteria</taxon>
        <taxon>Pseudomonadati</taxon>
        <taxon>Pseudomonadota</taxon>
        <taxon>Betaproteobacteria</taxon>
        <taxon>Burkholderiales</taxon>
        <taxon>Oxalobacteraceae</taxon>
        <taxon>Oxalicibacterium</taxon>
    </lineage>
</organism>
<dbReference type="InterPro" id="IPR052155">
    <property type="entry name" value="Biofilm_reg_signaling"/>
</dbReference>
<evidence type="ECO:0000259" key="3">
    <source>
        <dbReference type="PROSITE" id="PS50887"/>
    </source>
</evidence>
<dbReference type="SUPFAM" id="SSF55073">
    <property type="entry name" value="Nucleotide cyclase"/>
    <property type="match status" value="1"/>
</dbReference>
<dbReference type="Gene3D" id="3.20.20.450">
    <property type="entry name" value="EAL domain"/>
    <property type="match status" value="1"/>
</dbReference>
<dbReference type="CDD" id="cd01948">
    <property type="entry name" value="EAL"/>
    <property type="match status" value="1"/>
</dbReference>
<dbReference type="InterPro" id="IPR000160">
    <property type="entry name" value="GGDEF_dom"/>
</dbReference>
<feature type="domain" description="EAL" evidence="2">
    <location>
        <begin position="611"/>
        <end position="865"/>
    </location>
</feature>
<dbReference type="InterPro" id="IPR043128">
    <property type="entry name" value="Rev_trsase/Diguanyl_cyclase"/>
</dbReference>
<feature type="transmembrane region" description="Helical" evidence="1">
    <location>
        <begin position="6"/>
        <end position="23"/>
    </location>
</feature>
<accession>A0A8J3F7M8</accession>
<dbReference type="AlphaFoldDB" id="A0A8J3F7M8"/>
<evidence type="ECO:0000256" key="1">
    <source>
        <dbReference type="SAM" id="Phobius"/>
    </source>
</evidence>
<protein>
    <recommendedName>
        <fullName evidence="6">EAL domain-containing protein</fullName>
    </recommendedName>
</protein>
<dbReference type="EMBL" id="BMDI01000003">
    <property type="protein sequence ID" value="GGI21517.1"/>
    <property type="molecule type" value="Genomic_DNA"/>
</dbReference>
<dbReference type="PANTHER" id="PTHR44757">
    <property type="entry name" value="DIGUANYLATE CYCLASE DGCP"/>
    <property type="match status" value="1"/>
</dbReference>
<name>A0A8J3F7M8_9BURK</name>
<dbReference type="SUPFAM" id="SSF55785">
    <property type="entry name" value="PYP-like sensor domain (PAS domain)"/>
    <property type="match status" value="1"/>
</dbReference>
<dbReference type="InterPro" id="IPR035965">
    <property type="entry name" value="PAS-like_dom_sf"/>
</dbReference>
<sequence length="877" mass="98084">MFSLFLWPIIFLILVATVWIVALDEISDIRNNAEQDAMARAQSISRAYSEQLTRSVQQIDAVTLNVKYLWEKQGMDLDLREALRRGLLPPQLYITIVDRNGMGVTSSLGGAPIDVSDREYFQFHKAHQTMTLRVAPKLEVGRRSGKTIVRFTRRLETANGAFDGVITVGVDPTFLASFNDEGALNPHDFISIRHEDGALLVSEKGNNIRGSQVHINPPVFATDHGVMLMDADKYKDQDARILAWHKLMGYPLISYAGLSESDVLAKQKEVINSYRQFAELCTVLFLLIAAIGTCLSIRMAARKQQADEIRQTYQLAVDEAREGFFTMRALYRENGTVQDFVIEDCNTRGASMARYSKSSLIGKRLSEFSLLQDLETALSAFRHAMETGFFEDEFEVSAALPGAPQWVHRRLIRSGKGLAVTLRDISETKESERLLIKSANTDALTGLPNRYWLVNSLPTLLRVAGHRNKAMAVLFIDLDDFKQANDRFGHAVGDKLLKMAAERLKSVIRAGDEVVRLGGDEFTVLLSTIESTAEAERVASRITEAFTEPFRILGHSMNVGSSIGISLFPEDGLDADTLIQKADIAMYASKSDHKGIFRFYNDELYQSIRSKLDAEEELRYAIAKKQFFMVYQPRVDTRTGDIRGFEALVRWQHPTRGIVPPAQFIELAESTGSIVPLGSLVMDCVFRQIAAWQNMGETPVPISLNISPRQLDAGGVDQQIKDLMKRHKVSADLIEIELTESVMMSEVPAVIDQITAIRQMGIKLHLDDFGTGYSSLSRLQEIEMQVIKIDRAFVSRLGTSSQADVLVKTIVLMAKELDMSIIAEGVETIAQLETLQHLDCDEAQGYLIAKPVTAPEARKLLQQRRIFMHAENDALPV</sequence>
<keyword evidence="1" id="KW-1133">Transmembrane helix</keyword>
<feature type="domain" description="GGDEF" evidence="3">
    <location>
        <begin position="469"/>
        <end position="602"/>
    </location>
</feature>
<keyword evidence="1" id="KW-0812">Transmembrane</keyword>
<dbReference type="InterPro" id="IPR035919">
    <property type="entry name" value="EAL_sf"/>
</dbReference>
<dbReference type="NCBIfam" id="TIGR00254">
    <property type="entry name" value="GGDEF"/>
    <property type="match status" value="1"/>
</dbReference>
<dbReference type="Proteomes" id="UP000642180">
    <property type="component" value="Unassembled WGS sequence"/>
</dbReference>
<dbReference type="InterPro" id="IPR013656">
    <property type="entry name" value="PAS_4"/>
</dbReference>
<dbReference type="Gene3D" id="3.30.70.270">
    <property type="match status" value="1"/>
</dbReference>
<evidence type="ECO:0000313" key="5">
    <source>
        <dbReference type="Proteomes" id="UP000642180"/>
    </source>
</evidence>
<dbReference type="PROSITE" id="PS50883">
    <property type="entry name" value="EAL"/>
    <property type="match status" value="1"/>
</dbReference>
<dbReference type="SMART" id="SM00052">
    <property type="entry name" value="EAL"/>
    <property type="match status" value="1"/>
</dbReference>
<dbReference type="Pfam" id="PF00990">
    <property type="entry name" value="GGDEF"/>
    <property type="match status" value="1"/>
</dbReference>
<keyword evidence="5" id="KW-1185">Reference proteome</keyword>
<dbReference type="CDD" id="cd12914">
    <property type="entry name" value="PDC1_DGC_like"/>
    <property type="match status" value="1"/>
</dbReference>